<reference evidence="3 4" key="1">
    <citation type="submission" date="2017-03" db="EMBL/GenBank/DDBJ databases">
        <title>Isolation of Levoglucosan Utilizing Bacteria.</title>
        <authorList>
            <person name="Arya A.S."/>
        </authorList>
    </citation>
    <scope>NUCLEOTIDE SEQUENCE [LARGE SCALE GENOMIC DNA]</scope>
    <source>
        <strain evidence="3 4">MEC069</strain>
    </source>
</reference>
<keyword evidence="1" id="KW-0238">DNA-binding</keyword>
<dbReference type="PANTHER" id="PTHR33164">
    <property type="entry name" value="TRANSCRIPTIONAL REGULATOR, MARR FAMILY"/>
    <property type="match status" value="1"/>
</dbReference>
<dbReference type="PANTHER" id="PTHR33164:SF57">
    <property type="entry name" value="MARR-FAMILY TRANSCRIPTIONAL REGULATOR"/>
    <property type="match status" value="1"/>
</dbReference>
<evidence type="ECO:0000256" key="1">
    <source>
        <dbReference type="ARBA" id="ARBA00023125"/>
    </source>
</evidence>
<evidence type="ECO:0000313" key="3">
    <source>
        <dbReference type="EMBL" id="TFE88566.1"/>
    </source>
</evidence>
<dbReference type="Gene3D" id="1.10.10.10">
    <property type="entry name" value="Winged helix-like DNA-binding domain superfamily/Winged helix DNA-binding domain"/>
    <property type="match status" value="1"/>
</dbReference>
<protein>
    <recommendedName>
        <fullName evidence="2">HTH marR-type domain-containing protein</fullName>
    </recommendedName>
</protein>
<organism evidence="3 4">
    <name type="scientific">Paenibacillus athensensis</name>
    <dbReference type="NCBI Taxonomy" id="1967502"/>
    <lineage>
        <taxon>Bacteria</taxon>
        <taxon>Bacillati</taxon>
        <taxon>Bacillota</taxon>
        <taxon>Bacilli</taxon>
        <taxon>Bacillales</taxon>
        <taxon>Paenibacillaceae</taxon>
        <taxon>Paenibacillus</taxon>
    </lineage>
</organism>
<gene>
    <name evidence="3" type="ORF">B5M42_08925</name>
</gene>
<comment type="caution">
    <text evidence="3">The sequence shown here is derived from an EMBL/GenBank/DDBJ whole genome shotgun (WGS) entry which is preliminary data.</text>
</comment>
<sequence length="147" mass="16876">MNQRDQLDQLATALQNVNRYLRYSTFGHENSAITRVQWVLLRTLYRHPGLPIGQLADRLGVRQSTVSQMLDKLEASGYAVRRPHPRDTRVKTVELTEAGHDLIRRTEASWTEALVGPFEQFSPGERLMLVELLQRLSDALPKREESP</sequence>
<dbReference type="CDD" id="cd00090">
    <property type="entry name" value="HTH_ARSR"/>
    <property type="match status" value="1"/>
</dbReference>
<evidence type="ECO:0000259" key="2">
    <source>
        <dbReference type="PROSITE" id="PS50995"/>
    </source>
</evidence>
<dbReference type="InterPro" id="IPR000835">
    <property type="entry name" value="HTH_MarR-typ"/>
</dbReference>
<proteinExistence type="predicted"/>
<dbReference type="SUPFAM" id="SSF46785">
    <property type="entry name" value="Winged helix' DNA-binding domain"/>
    <property type="match status" value="1"/>
</dbReference>
<feature type="domain" description="HTH marR-type" evidence="2">
    <location>
        <begin position="7"/>
        <end position="138"/>
    </location>
</feature>
<dbReference type="GO" id="GO:0006950">
    <property type="term" value="P:response to stress"/>
    <property type="evidence" value="ECO:0007669"/>
    <property type="project" value="TreeGrafter"/>
</dbReference>
<dbReference type="SMART" id="SM00347">
    <property type="entry name" value="HTH_MARR"/>
    <property type="match status" value="1"/>
</dbReference>
<dbReference type="PROSITE" id="PS50995">
    <property type="entry name" value="HTH_MARR_2"/>
    <property type="match status" value="1"/>
</dbReference>
<dbReference type="InterPro" id="IPR036388">
    <property type="entry name" value="WH-like_DNA-bd_sf"/>
</dbReference>
<dbReference type="Proteomes" id="UP000298246">
    <property type="component" value="Unassembled WGS sequence"/>
</dbReference>
<dbReference type="OrthoDB" id="327696at2"/>
<dbReference type="PRINTS" id="PR00598">
    <property type="entry name" value="HTHMARR"/>
</dbReference>
<dbReference type="InterPro" id="IPR039422">
    <property type="entry name" value="MarR/SlyA-like"/>
</dbReference>
<keyword evidence="4" id="KW-1185">Reference proteome</keyword>
<dbReference type="EMBL" id="MYFO01000009">
    <property type="protein sequence ID" value="TFE88566.1"/>
    <property type="molecule type" value="Genomic_DNA"/>
</dbReference>
<dbReference type="InterPro" id="IPR036390">
    <property type="entry name" value="WH_DNA-bd_sf"/>
</dbReference>
<dbReference type="Pfam" id="PF01047">
    <property type="entry name" value="MarR"/>
    <property type="match status" value="1"/>
</dbReference>
<dbReference type="GO" id="GO:0003677">
    <property type="term" value="F:DNA binding"/>
    <property type="evidence" value="ECO:0007669"/>
    <property type="project" value="UniProtKB-KW"/>
</dbReference>
<name>A0A4Y8Q4E9_9BACL</name>
<dbReference type="GO" id="GO:0003700">
    <property type="term" value="F:DNA-binding transcription factor activity"/>
    <property type="evidence" value="ECO:0007669"/>
    <property type="project" value="InterPro"/>
</dbReference>
<dbReference type="InterPro" id="IPR011991">
    <property type="entry name" value="ArsR-like_HTH"/>
</dbReference>
<dbReference type="AlphaFoldDB" id="A0A4Y8Q4E9"/>
<evidence type="ECO:0000313" key="4">
    <source>
        <dbReference type="Proteomes" id="UP000298246"/>
    </source>
</evidence>
<accession>A0A4Y8Q4E9</accession>